<dbReference type="InterPro" id="IPR001640">
    <property type="entry name" value="Lgt"/>
</dbReference>
<evidence type="ECO:0000256" key="1">
    <source>
        <dbReference type="ARBA" id="ARBA00007150"/>
    </source>
</evidence>
<dbReference type="PROSITE" id="PS51257">
    <property type="entry name" value="PROKAR_LIPOPROTEIN"/>
    <property type="match status" value="1"/>
</dbReference>
<comment type="catalytic activity">
    <reaction evidence="7">
        <text>L-cysteinyl-[prolipoprotein] + a 1,2-diacyl-sn-glycero-3-phospho-(1'-sn-glycerol) = an S-1,2-diacyl-sn-glyceryl-L-cysteinyl-[prolipoprotein] + sn-glycerol 1-phosphate + H(+)</text>
        <dbReference type="Rhea" id="RHEA:56712"/>
        <dbReference type="Rhea" id="RHEA-COMP:14679"/>
        <dbReference type="Rhea" id="RHEA-COMP:14680"/>
        <dbReference type="ChEBI" id="CHEBI:15378"/>
        <dbReference type="ChEBI" id="CHEBI:29950"/>
        <dbReference type="ChEBI" id="CHEBI:57685"/>
        <dbReference type="ChEBI" id="CHEBI:64716"/>
        <dbReference type="ChEBI" id="CHEBI:140658"/>
        <dbReference type="EC" id="2.5.1.145"/>
    </reaction>
</comment>
<dbReference type="NCBIfam" id="TIGR00544">
    <property type="entry name" value="lgt"/>
    <property type="match status" value="1"/>
</dbReference>
<gene>
    <name evidence="7" type="primary">lgt</name>
    <name evidence="8" type="ORF">C7380_101169</name>
</gene>
<proteinExistence type="inferred from homology"/>
<evidence type="ECO:0000313" key="9">
    <source>
        <dbReference type="Proteomes" id="UP000245921"/>
    </source>
</evidence>
<dbReference type="Pfam" id="PF01790">
    <property type="entry name" value="LGT"/>
    <property type="match status" value="1"/>
</dbReference>
<accession>A0AA45C934</accession>
<dbReference type="EC" id="2.5.1.145" evidence="7"/>
<feature type="transmembrane region" description="Helical" evidence="7">
    <location>
        <begin position="80"/>
        <end position="102"/>
    </location>
</feature>
<sequence length="297" mass="34315">MHKDKYFKIMSISTLTIFIVACITLLPPRFKGNISYNDTIFTLGSISIKWYGLLISSSILIATLIALKQSRREKILEDDLINAIIIGIVVSVISARLYYVLFNLDYFSKNPSEILKTYHGGMAIHGAILGAILSTYLYTKFKKNSSIKFLQGTDLFTHVLPLSQAIGRWGNFFNNEAYGTPTNLPWKMFVEPQNRMPGYEKFEFFHPTFLYESFFDLIIFLILLYYIRNKREKFGEVTALYMMLYSIIRGNIELLRTDSLYIGNIKQNVLISIVLFIIGLILFINLKKKRSVNIEKK</sequence>
<keyword evidence="2 7" id="KW-1003">Cell membrane</keyword>
<feature type="transmembrane region" description="Helical" evidence="7">
    <location>
        <begin position="50"/>
        <end position="68"/>
    </location>
</feature>
<comment type="caution">
    <text evidence="8">The sequence shown here is derived from an EMBL/GenBank/DDBJ whole genome shotgun (WGS) entry which is preliminary data.</text>
</comment>
<dbReference type="Proteomes" id="UP000245921">
    <property type="component" value="Unassembled WGS sequence"/>
</dbReference>
<comment type="function">
    <text evidence="7">Catalyzes the transfer of the diacylglyceryl group from phosphatidylglycerol to the sulfhydryl group of the N-terminal cysteine of a prolipoprotein, the first step in the formation of mature lipoproteins.</text>
</comment>
<keyword evidence="9" id="KW-1185">Reference proteome</keyword>
<evidence type="ECO:0000256" key="6">
    <source>
        <dbReference type="ARBA" id="ARBA00023136"/>
    </source>
</evidence>
<feature type="transmembrane region" description="Helical" evidence="7">
    <location>
        <begin position="122"/>
        <end position="139"/>
    </location>
</feature>
<dbReference type="EMBL" id="QGGI01000001">
    <property type="protein sequence ID" value="PWJ96595.1"/>
    <property type="molecule type" value="Genomic_DNA"/>
</dbReference>
<keyword evidence="6 7" id="KW-0472">Membrane</keyword>
<evidence type="ECO:0000256" key="2">
    <source>
        <dbReference type="ARBA" id="ARBA00022475"/>
    </source>
</evidence>
<evidence type="ECO:0000256" key="4">
    <source>
        <dbReference type="ARBA" id="ARBA00022692"/>
    </source>
</evidence>
<dbReference type="PANTHER" id="PTHR30589:SF0">
    <property type="entry name" value="PHOSPHATIDYLGLYCEROL--PROLIPOPROTEIN DIACYLGLYCERYL TRANSFERASE"/>
    <property type="match status" value="1"/>
</dbReference>
<dbReference type="GO" id="GO:0008961">
    <property type="term" value="F:phosphatidylglycerol-prolipoprotein diacylglyceryl transferase activity"/>
    <property type="evidence" value="ECO:0007669"/>
    <property type="project" value="UniProtKB-UniRule"/>
</dbReference>
<evidence type="ECO:0000256" key="7">
    <source>
        <dbReference type="HAMAP-Rule" id="MF_01147"/>
    </source>
</evidence>
<feature type="transmembrane region" description="Helical" evidence="7">
    <location>
        <begin position="209"/>
        <end position="227"/>
    </location>
</feature>
<dbReference type="PROSITE" id="PS01311">
    <property type="entry name" value="LGT"/>
    <property type="match status" value="1"/>
</dbReference>
<evidence type="ECO:0000313" key="8">
    <source>
        <dbReference type="EMBL" id="PWJ96595.1"/>
    </source>
</evidence>
<comment type="subcellular location">
    <subcellularLocation>
        <location evidence="7">Cell membrane</location>
        <topology evidence="7">Multi-pass membrane protein</topology>
    </subcellularLocation>
</comment>
<feature type="transmembrane region" description="Helical" evidence="7">
    <location>
        <begin position="12"/>
        <end position="30"/>
    </location>
</feature>
<dbReference type="AlphaFoldDB" id="A0AA45C934"/>
<dbReference type="PANTHER" id="PTHR30589">
    <property type="entry name" value="PROLIPOPROTEIN DIACYLGLYCERYL TRANSFERASE"/>
    <property type="match status" value="1"/>
</dbReference>
<feature type="transmembrane region" description="Helical" evidence="7">
    <location>
        <begin position="269"/>
        <end position="286"/>
    </location>
</feature>
<dbReference type="GO" id="GO:0005886">
    <property type="term" value="C:plasma membrane"/>
    <property type="evidence" value="ECO:0007669"/>
    <property type="project" value="UniProtKB-SubCell"/>
</dbReference>
<name>A0AA45C934_9BACT</name>
<keyword evidence="3 7" id="KW-0808">Transferase</keyword>
<dbReference type="GO" id="GO:0042158">
    <property type="term" value="P:lipoprotein biosynthetic process"/>
    <property type="evidence" value="ECO:0007669"/>
    <property type="project" value="UniProtKB-UniRule"/>
</dbReference>
<organism evidence="8 9">
    <name type="scientific">Oceanotoga teriensis</name>
    <dbReference type="NCBI Taxonomy" id="515440"/>
    <lineage>
        <taxon>Bacteria</taxon>
        <taxon>Thermotogati</taxon>
        <taxon>Thermotogota</taxon>
        <taxon>Thermotogae</taxon>
        <taxon>Petrotogales</taxon>
        <taxon>Petrotogaceae</taxon>
        <taxon>Oceanotoga</taxon>
    </lineage>
</organism>
<keyword evidence="4 7" id="KW-0812">Transmembrane</keyword>
<comment type="similarity">
    <text evidence="1 7">Belongs to the Lgt family.</text>
</comment>
<evidence type="ECO:0000256" key="3">
    <source>
        <dbReference type="ARBA" id="ARBA00022679"/>
    </source>
</evidence>
<keyword evidence="5 7" id="KW-1133">Transmembrane helix</keyword>
<dbReference type="RefSeq" id="WP_240597459.1">
    <property type="nucleotide sequence ID" value="NZ_JAMHJO010000010.1"/>
</dbReference>
<protein>
    <recommendedName>
        <fullName evidence="7">Phosphatidylglycerol--prolipoprotein diacylglyceryl transferase</fullName>
        <ecNumber evidence="7">2.5.1.145</ecNumber>
    </recommendedName>
</protein>
<comment type="pathway">
    <text evidence="7">Protein modification; lipoprotein biosynthesis (diacylglyceryl transfer).</text>
</comment>
<feature type="binding site" evidence="7">
    <location>
        <position position="168"/>
    </location>
    <ligand>
        <name>a 1,2-diacyl-sn-glycero-3-phospho-(1'-sn-glycerol)</name>
        <dbReference type="ChEBI" id="CHEBI:64716"/>
    </ligand>
</feature>
<evidence type="ECO:0000256" key="5">
    <source>
        <dbReference type="ARBA" id="ARBA00022989"/>
    </source>
</evidence>
<dbReference type="HAMAP" id="MF_01147">
    <property type="entry name" value="Lgt"/>
    <property type="match status" value="1"/>
</dbReference>
<reference evidence="8 9" key="1">
    <citation type="submission" date="2018-05" db="EMBL/GenBank/DDBJ databases">
        <title>Genomic Encyclopedia of Type Strains, Phase IV (KMG-IV): sequencing the most valuable type-strain genomes for metagenomic binning, comparative biology and taxonomic classification.</title>
        <authorList>
            <person name="Goeker M."/>
        </authorList>
    </citation>
    <scope>NUCLEOTIDE SEQUENCE [LARGE SCALE GENOMIC DNA]</scope>
    <source>
        <strain evidence="8 9">DSM 24906</strain>
    </source>
</reference>